<dbReference type="PANTHER" id="PTHR23017">
    <property type="entry name" value="SERPENTINE RECEPTOR, CLASS X"/>
    <property type="match status" value="1"/>
</dbReference>
<evidence type="ECO:0000313" key="3">
    <source>
        <dbReference type="EMBL" id="GMT22545.1"/>
    </source>
</evidence>
<feature type="domain" description="7TM GPCR serpentine receptor class x (Srx)" evidence="2">
    <location>
        <begin position="6"/>
        <end position="101"/>
    </location>
</feature>
<sequence length="105" mass="11943">LRYFVYLSHATEFTIVYLLDIATLVHVRMVHSQNSQAINHVTSGETRAVEIRLLIQAFSQSFPLILVVISFSVLAHHSQTHFGQFVYTTLVWHMAHGVDGYCAQL</sequence>
<accession>A0AAV5VWU4</accession>
<keyword evidence="1" id="KW-0472">Membrane</keyword>
<feature type="non-terminal residue" evidence="3">
    <location>
        <position position="105"/>
    </location>
</feature>
<dbReference type="Pfam" id="PF10328">
    <property type="entry name" value="7TM_GPCR_Srx"/>
    <property type="match status" value="1"/>
</dbReference>
<reference evidence="3" key="1">
    <citation type="submission" date="2023-10" db="EMBL/GenBank/DDBJ databases">
        <title>Genome assembly of Pristionchus species.</title>
        <authorList>
            <person name="Yoshida K."/>
            <person name="Sommer R.J."/>
        </authorList>
    </citation>
    <scope>NUCLEOTIDE SEQUENCE</scope>
    <source>
        <strain evidence="3">RS5133</strain>
    </source>
</reference>
<protein>
    <recommendedName>
        <fullName evidence="2">7TM GPCR serpentine receptor class x (Srx) domain-containing protein</fullName>
    </recommendedName>
</protein>
<keyword evidence="1" id="KW-1133">Transmembrane helix</keyword>
<dbReference type="Proteomes" id="UP001432322">
    <property type="component" value="Unassembled WGS sequence"/>
</dbReference>
<dbReference type="PANTHER" id="PTHR23017:SF3">
    <property type="entry name" value="G-PROTEIN COUPLED RECEPTORS FAMILY 1 PROFILE DOMAIN-CONTAINING PROTEIN"/>
    <property type="match status" value="1"/>
</dbReference>
<keyword evidence="1" id="KW-0812">Transmembrane</keyword>
<organism evidence="3 4">
    <name type="scientific">Pristionchus fissidentatus</name>
    <dbReference type="NCBI Taxonomy" id="1538716"/>
    <lineage>
        <taxon>Eukaryota</taxon>
        <taxon>Metazoa</taxon>
        <taxon>Ecdysozoa</taxon>
        <taxon>Nematoda</taxon>
        <taxon>Chromadorea</taxon>
        <taxon>Rhabditida</taxon>
        <taxon>Rhabditina</taxon>
        <taxon>Diplogasteromorpha</taxon>
        <taxon>Diplogasteroidea</taxon>
        <taxon>Neodiplogasteridae</taxon>
        <taxon>Pristionchus</taxon>
    </lineage>
</organism>
<gene>
    <name evidence="3" type="ORF">PFISCL1PPCAC_13842</name>
</gene>
<evidence type="ECO:0000313" key="4">
    <source>
        <dbReference type="Proteomes" id="UP001432322"/>
    </source>
</evidence>
<feature type="non-terminal residue" evidence="3">
    <location>
        <position position="1"/>
    </location>
</feature>
<name>A0AAV5VWU4_9BILA</name>
<keyword evidence="4" id="KW-1185">Reference proteome</keyword>
<dbReference type="EMBL" id="BTSY01000004">
    <property type="protein sequence ID" value="GMT22545.1"/>
    <property type="molecule type" value="Genomic_DNA"/>
</dbReference>
<feature type="transmembrane region" description="Helical" evidence="1">
    <location>
        <begin position="53"/>
        <end position="75"/>
    </location>
</feature>
<dbReference type="InterPro" id="IPR019430">
    <property type="entry name" value="7TM_GPCR_serpentine_rcpt_Srx"/>
</dbReference>
<evidence type="ECO:0000259" key="2">
    <source>
        <dbReference type="Pfam" id="PF10328"/>
    </source>
</evidence>
<dbReference type="AlphaFoldDB" id="A0AAV5VWU4"/>
<evidence type="ECO:0000256" key="1">
    <source>
        <dbReference type="SAM" id="Phobius"/>
    </source>
</evidence>
<proteinExistence type="predicted"/>
<comment type="caution">
    <text evidence="3">The sequence shown here is derived from an EMBL/GenBank/DDBJ whole genome shotgun (WGS) entry which is preliminary data.</text>
</comment>